<dbReference type="InterPro" id="IPR051082">
    <property type="entry name" value="Pentapeptide-BTB/POZ_domain"/>
</dbReference>
<keyword evidence="1" id="KW-0472">Membrane</keyword>
<feature type="transmembrane region" description="Helical" evidence="1">
    <location>
        <begin position="396"/>
        <end position="415"/>
    </location>
</feature>
<evidence type="ECO:0000256" key="1">
    <source>
        <dbReference type="SAM" id="Phobius"/>
    </source>
</evidence>
<name>W4L8E3_ENTF1</name>
<evidence type="ECO:0000313" key="3">
    <source>
        <dbReference type="EMBL" id="ETW93965.1"/>
    </source>
</evidence>
<reference evidence="3 4" key="1">
    <citation type="journal article" date="2014" name="Nature">
        <title>An environmental bacterial taxon with a large and distinct metabolic repertoire.</title>
        <authorList>
            <person name="Wilson M.C."/>
            <person name="Mori T."/>
            <person name="Ruckert C."/>
            <person name="Uria A.R."/>
            <person name="Helf M.J."/>
            <person name="Takada K."/>
            <person name="Gernert C."/>
            <person name="Steffens U.A."/>
            <person name="Heycke N."/>
            <person name="Schmitt S."/>
            <person name="Rinke C."/>
            <person name="Helfrich E.J."/>
            <person name="Brachmann A.O."/>
            <person name="Gurgui C."/>
            <person name="Wakimoto T."/>
            <person name="Kracht M."/>
            <person name="Crusemann M."/>
            <person name="Hentschel U."/>
            <person name="Abe I."/>
            <person name="Matsunaga S."/>
            <person name="Kalinowski J."/>
            <person name="Takeyama H."/>
            <person name="Piel J."/>
        </authorList>
    </citation>
    <scope>NUCLEOTIDE SEQUENCE [LARGE SCALE GENOMIC DNA]</scope>
    <source>
        <strain evidence="4">TSY1</strain>
    </source>
</reference>
<dbReference type="PATRIC" id="fig|1429438.4.peg.6942"/>
<dbReference type="EMBL" id="AZHW01001140">
    <property type="protein sequence ID" value="ETW93965.1"/>
    <property type="molecule type" value="Genomic_DNA"/>
</dbReference>
<comment type="caution">
    <text evidence="3">The sequence shown here is derived from an EMBL/GenBank/DDBJ whole genome shotgun (WGS) entry which is preliminary data.</text>
</comment>
<keyword evidence="1" id="KW-1133">Transmembrane helix</keyword>
<dbReference type="PANTHER" id="PTHR14136:SF17">
    <property type="entry name" value="BTB_POZ DOMAIN-CONTAINING PROTEIN KCTD9"/>
    <property type="match status" value="1"/>
</dbReference>
<keyword evidence="1" id="KW-0812">Transmembrane</keyword>
<sequence length="427" mass="47019">MSWLAGLLIAATVTTAQGTMTCTSPYRGGGKPTAQVLAQVLAAHAAWQRNAATAHAARANLCGADLRETRLTQQNLAGSNLQGAILSRAYLGGADLRGANLQQADLTDALLGQANLQGANLRQASLKKAYLTDANLQRAVLRGATLQGAILTSANLDQADLEGADLHQANMKHANLRQARLGQANLQEANLWDVNLGQAVLAATNLSGANLGYAELTAAVFEPPVSALPSIARLAEAQNLSQLTFRTSPHAFIAIREAFQRAGLNQQARAVTYALNRGLRQKAPMIEQGIRLILFELTYQYGMSPLRPLWILGLLVPVFAMFHMSVLWRYRHCQVSMARRWWWHGCRVSWMGFALSALSFLPRDGRRDRMSIRLMRETAPRHRARMQRWTRATTRLQSVVNVYLLVLWGVTTLHMPGRMSSLFFASY</sequence>
<dbReference type="PANTHER" id="PTHR14136">
    <property type="entry name" value="BTB_POZ DOMAIN-CONTAINING PROTEIN KCTD9"/>
    <property type="match status" value="1"/>
</dbReference>
<organism evidence="3 4">
    <name type="scientific">Entotheonella factor</name>
    <dbReference type="NCBI Taxonomy" id="1429438"/>
    <lineage>
        <taxon>Bacteria</taxon>
        <taxon>Pseudomonadati</taxon>
        <taxon>Nitrospinota/Tectimicrobiota group</taxon>
        <taxon>Candidatus Tectimicrobiota</taxon>
        <taxon>Candidatus Entotheonellia</taxon>
        <taxon>Candidatus Entotheonellales</taxon>
        <taxon>Candidatus Entotheonellaceae</taxon>
        <taxon>Candidatus Entotheonella</taxon>
    </lineage>
</organism>
<evidence type="ECO:0000313" key="4">
    <source>
        <dbReference type="Proteomes" id="UP000019141"/>
    </source>
</evidence>
<evidence type="ECO:0000256" key="2">
    <source>
        <dbReference type="SAM" id="SignalP"/>
    </source>
</evidence>
<feature type="transmembrane region" description="Helical" evidence="1">
    <location>
        <begin position="309"/>
        <end position="329"/>
    </location>
</feature>
<keyword evidence="4" id="KW-1185">Reference proteome</keyword>
<evidence type="ECO:0008006" key="5">
    <source>
        <dbReference type="Google" id="ProtNLM"/>
    </source>
</evidence>
<dbReference type="Gene3D" id="2.160.20.80">
    <property type="entry name" value="E3 ubiquitin-protein ligase SopA"/>
    <property type="match status" value="1"/>
</dbReference>
<feature type="signal peptide" evidence="2">
    <location>
        <begin position="1"/>
        <end position="16"/>
    </location>
</feature>
<proteinExistence type="predicted"/>
<protein>
    <recommendedName>
        <fullName evidence="5">Pentapeptide repeat-containing protein</fullName>
    </recommendedName>
</protein>
<dbReference type="InterPro" id="IPR001646">
    <property type="entry name" value="5peptide_repeat"/>
</dbReference>
<dbReference type="Proteomes" id="UP000019141">
    <property type="component" value="Unassembled WGS sequence"/>
</dbReference>
<gene>
    <name evidence="3" type="ORF">ETSY1_36970</name>
</gene>
<accession>W4L8E3</accession>
<feature type="chain" id="PRO_5004845652" description="Pentapeptide repeat-containing protein" evidence="2">
    <location>
        <begin position="17"/>
        <end position="427"/>
    </location>
</feature>
<dbReference type="HOGENOM" id="CLU_642037_0_0_7"/>
<dbReference type="SUPFAM" id="SSF141571">
    <property type="entry name" value="Pentapeptide repeat-like"/>
    <property type="match status" value="1"/>
</dbReference>
<dbReference type="Pfam" id="PF00805">
    <property type="entry name" value="Pentapeptide"/>
    <property type="match status" value="3"/>
</dbReference>
<keyword evidence="2" id="KW-0732">Signal</keyword>
<dbReference type="AlphaFoldDB" id="W4L8E3"/>